<dbReference type="InterPro" id="IPR056740">
    <property type="entry name" value="ILV_EDD_C"/>
</dbReference>
<evidence type="ECO:0000259" key="1">
    <source>
        <dbReference type="Pfam" id="PF24877"/>
    </source>
</evidence>
<keyword evidence="3" id="KW-1185">Reference proteome</keyword>
<gene>
    <name evidence="2" type="ORF">HNQ69_000981</name>
</gene>
<name>A0A840NV90_9HYPH</name>
<evidence type="ECO:0000313" key="2">
    <source>
        <dbReference type="EMBL" id="MBB5073855.1"/>
    </source>
</evidence>
<evidence type="ECO:0000313" key="3">
    <source>
        <dbReference type="Proteomes" id="UP000561417"/>
    </source>
</evidence>
<comment type="caution">
    <text evidence="2">The sequence shown here is derived from an EMBL/GenBank/DDBJ whole genome shotgun (WGS) entry which is preliminary data.</text>
</comment>
<dbReference type="GO" id="GO:0016836">
    <property type="term" value="F:hydro-lyase activity"/>
    <property type="evidence" value="ECO:0007669"/>
    <property type="project" value="TreeGrafter"/>
</dbReference>
<dbReference type="Pfam" id="PF24877">
    <property type="entry name" value="ILV_EDD_C"/>
    <property type="match status" value="1"/>
</dbReference>
<dbReference type="GO" id="GO:0005829">
    <property type="term" value="C:cytosol"/>
    <property type="evidence" value="ECO:0007669"/>
    <property type="project" value="TreeGrafter"/>
</dbReference>
<protein>
    <submittedName>
        <fullName evidence="2">Dihydroxyacid dehydratase/phosphogluconate dehydratase</fullName>
    </submittedName>
</protein>
<dbReference type="Proteomes" id="UP000561417">
    <property type="component" value="Unassembled WGS sequence"/>
</dbReference>
<organism evidence="2 3">
    <name type="scientific">Bartonella callosciuri</name>
    <dbReference type="NCBI Taxonomy" id="686223"/>
    <lineage>
        <taxon>Bacteria</taxon>
        <taxon>Pseudomonadati</taxon>
        <taxon>Pseudomonadota</taxon>
        <taxon>Alphaproteobacteria</taxon>
        <taxon>Hyphomicrobiales</taxon>
        <taxon>Bartonellaceae</taxon>
        <taxon>Bartonella</taxon>
    </lineage>
</organism>
<accession>A0A840NV90</accession>
<dbReference type="Gene3D" id="3.50.30.80">
    <property type="entry name" value="IlvD/EDD C-terminal domain-like"/>
    <property type="match status" value="1"/>
</dbReference>
<proteinExistence type="predicted"/>
<reference evidence="2 3" key="1">
    <citation type="submission" date="2020-08" db="EMBL/GenBank/DDBJ databases">
        <title>Genomic Encyclopedia of Type Strains, Phase IV (KMG-IV): sequencing the most valuable type-strain genomes for metagenomic binning, comparative biology and taxonomic classification.</title>
        <authorList>
            <person name="Goeker M."/>
        </authorList>
    </citation>
    <scope>NUCLEOTIDE SEQUENCE [LARGE SCALE GENOMIC DNA]</scope>
    <source>
        <strain evidence="2 3">DSM 28538</strain>
    </source>
</reference>
<sequence>MIRDSKHAYSQDRGLAVLYGNLAKDGCIVKTAGFDQSILTFKGLARIFESQDSAVSAILTDKVKSGDIVLSVMKVHVVDLECKKCSIQQVISNLKD</sequence>
<dbReference type="InterPro" id="IPR042096">
    <property type="entry name" value="Dihydro-acid_dehy_C"/>
</dbReference>
<dbReference type="AlphaFoldDB" id="A0A840NV90"/>
<dbReference type="SUPFAM" id="SSF52016">
    <property type="entry name" value="LeuD/IlvD-like"/>
    <property type="match status" value="1"/>
</dbReference>
<dbReference type="PANTHER" id="PTHR43661">
    <property type="entry name" value="D-XYLONATE DEHYDRATASE"/>
    <property type="match status" value="1"/>
</dbReference>
<dbReference type="PANTHER" id="PTHR43661:SF3">
    <property type="entry name" value="D-XYLONATE DEHYDRATASE YAGF-RELATED"/>
    <property type="match status" value="1"/>
</dbReference>
<feature type="domain" description="Dihydroxy-acid/6-phosphogluconate dehydratase C-terminal" evidence="1">
    <location>
        <begin position="1"/>
        <end position="70"/>
    </location>
</feature>
<dbReference type="EMBL" id="JACHIM010000003">
    <property type="protein sequence ID" value="MBB5073855.1"/>
    <property type="molecule type" value="Genomic_DNA"/>
</dbReference>